<evidence type="ECO:0000313" key="3">
    <source>
        <dbReference type="Proteomes" id="UP000079169"/>
    </source>
</evidence>
<keyword evidence="3" id="KW-1185">Reference proteome</keyword>
<feature type="compositionally biased region" description="Basic and acidic residues" evidence="1">
    <location>
        <begin position="229"/>
        <end position="246"/>
    </location>
</feature>
<dbReference type="InterPro" id="IPR013087">
    <property type="entry name" value="Znf_C2H2_type"/>
</dbReference>
<dbReference type="Gene3D" id="3.30.160.60">
    <property type="entry name" value="Classic Zinc Finger"/>
    <property type="match status" value="1"/>
</dbReference>
<accession>A0A1S3DQL0</accession>
<sequence length="261" mass="30432">MQCHVTSTGEFKIPLQAIVHHADNNFLPSPYSDNHYTELFDYKLRQMNAAKEADSRSKKTHNDTGVFKCPTPLCNRIYSRRRSLNRHKQECGQLPRYKCTLCPYRGKRKDSLKSHMVHGHKIVDQQLQEQFMNRENVQEMPGDESQDMGEYGQNIGNVYQEWSREKFSEMKSEPDEEMNESIEESFNVDSNDKDETEDNQARKDEVLYQVDYRGQLKLFPQAKNFDQISEDKGSESLNNVREEEMSKVGSKTSPINLCLSK</sequence>
<feature type="compositionally biased region" description="Acidic residues" evidence="1">
    <location>
        <begin position="174"/>
        <end position="183"/>
    </location>
</feature>
<dbReference type="KEGG" id="dci:103522985"/>
<dbReference type="Pfam" id="PF00096">
    <property type="entry name" value="zf-C2H2"/>
    <property type="match status" value="2"/>
</dbReference>
<feature type="domain" description="C2H2-type" evidence="2">
    <location>
        <begin position="67"/>
        <end position="89"/>
    </location>
</feature>
<dbReference type="AlphaFoldDB" id="A0A1S3DQL0"/>
<dbReference type="RefSeq" id="XP_008486290.1">
    <property type="nucleotide sequence ID" value="XM_008488068.2"/>
</dbReference>
<evidence type="ECO:0000313" key="4">
    <source>
        <dbReference type="RefSeq" id="XP_008486290.1"/>
    </source>
</evidence>
<dbReference type="Proteomes" id="UP000079169">
    <property type="component" value="Unplaced"/>
</dbReference>
<feature type="domain" description="C2H2-type" evidence="2">
    <location>
        <begin position="97"/>
        <end position="120"/>
    </location>
</feature>
<dbReference type="GeneID" id="103522985"/>
<evidence type="ECO:0000259" key="2">
    <source>
        <dbReference type="SMART" id="SM00355"/>
    </source>
</evidence>
<evidence type="ECO:0000256" key="1">
    <source>
        <dbReference type="SAM" id="MobiDB-lite"/>
    </source>
</evidence>
<dbReference type="SUPFAM" id="SSF57667">
    <property type="entry name" value="beta-beta-alpha zinc fingers"/>
    <property type="match status" value="1"/>
</dbReference>
<proteinExistence type="predicted"/>
<gene>
    <name evidence="4" type="primary">LOC103522985</name>
</gene>
<organism evidence="3 4">
    <name type="scientific">Diaphorina citri</name>
    <name type="common">Asian citrus psyllid</name>
    <dbReference type="NCBI Taxonomy" id="121845"/>
    <lineage>
        <taxon>Eukaryota</taxon>
        <taxon>Metazoa</taxon>
        <taxon>Ecdysozoa</taxon>
        <taxon>Arthropoda</taxon>
        <taxon>Hexapoda</taxon>
        <taxon>Insecta</taxon>
        <taxon>Pterygota</taxon>
        <taxon>Neoptera</taxon>
        <taxon>Paraneoptera</taxon>
        <taxon>Hemiptera</taxon>
        <taxon>Sternorrhyncha</taxon>
        <taxon>Psylloidea</taxon>
        <taxon>Psyllidae</taxon>
        <taxon>Diaphorininae</taxon>
        <taxon>Diaphorina</taxon>
    </lineage>
</organism>
<feature type="region of interest" description="Disordered" evidence="1">
    <location>
        <begin position="226"/>
        <end position="261"/>
    </location>
</feature>
<protein>
    <submittedName>
        <fullName evidence="4">Zinc finger E-box-binding homeobox 1-like isoform X1</fullName>
    </submittedName>
</protein>
<dbReference type="PaxDb" id="121845-A0A1S3DQL0"/>
<dbReference type="STRING" id="121845.A0A1S3DQL0"/>
<dbReference type="InterPro" id="IPR036236">
    <property type="entry name" value="Znf_C2H2_sf"/>
</dbReference>
<dbReference type="SMART" id="SM00355">
    <property type="entry name" value="ZnF_C2H2"/>
    <property type="match status" value="2"/>
</dbReference>
<feature type="region of interest" description="Disordered" evidence="1">
    <location>
        <begin position="167"/>
        <end position="205"/>
    </location>
</feature>
<reference evidence="4" key="1">
    <citation type="submission" date="2025-08" db="UniProtKB">
        <authorList>
            <consortium name="RefSeq"/>
        </authorList>
    </citation>
    <scope>IDENTIFICATION</scope>
</reference>
<name>A0A1S3DQL0_DIACI</name>